<dbReference type="Proteomes" id="UP001596138">
    <property type="component" value="Unassembled WGS sequence"/>
</dbReference>
<name>A0ABW1SXX0_9ACTN</name>
<dbReference type="PANTHER" id="PTHR43003:SF6">
    <property type="entry name" value="DNA GLYCOSYLASE"/>
    <property type="match status" value="1"/>
</dbReference>
<dbReference type="InterPro" id="IPR011257">
    <property type="entry name" value="DNA_glycosylase"/>
</dbReference>
<comment type="caution">
    <text evidence="3">The sequence shown here is derived from an EMBL/GenBank/DDBJ whole genome shotgun (WGS) entry which is preliminary data.</text>
</comment>
<gene>
    <name evidence="3" type="ORF">ACFQGU_03270</name>
</gene>
<keyword evidence="4" id="KW-1185">Reference proteome</keyword>
<dbReference type="RefSeq" id="WP_386763914.1">
    <property type="nucleotide sequence ID" value="NZ_JBHSTI010000002.1"/>
</dbReference>
<keyword evidence="1" id="KW-0227">DNA damage</keyword>
<evidence type="ECO:0000256" key="2">
    <source>
        <dbReference type="ARBA" id="ARBA00023204"/>
    </source>
</evidence>
<organism evidence="3 4">
    <name type="scientific">Longivirga aurantiaca</name>
    <dbReference type="NCBI Taxonomy" id="1837743"/>
    <lineage>
        <taxon>Bacteria</taxon>
        <taxon>Bacillati</taxon>
        <taxon>Actinomycetota</taxon>
        <taxon>Actinomycetes</taxon>
        <taxon>Sporichthyales</taxon>
        <taxon>Sporichthyaceae</taxon>
        <taxon>Longivirga</taxon>
    </lineage>
</organism>
<accession>A0ABW1SXX0</accession>
<evidence type="ECO:0000313" key="3">
    <source>
        <dbReference type="EMBL" id="MFC6236884.1"/>
    </source>
</evidence>
<evidence type="ECO:0000313" key="4">
    <source>
        <dbReference type="Proteomes" id="UP001596138"/>
    </source>
</evidence>
<dbReference type="EMBL" id="JBHSTI010000002">
    <property type="protein sequence ID" value="MFC6236884.1"/>
    <property type="molecule type" value="Genomic_DNA"/>
</dbReference>
<dbReference type="PANTHER" id="PTHR43003">
    <property type="entry name" value="DNA-3-METHYLADENINE GLYCOSYLASE"/>
    <property type="match status" value="1"/>
</dbReference>
<proteinExistence type="predicted"/>
<evidence type="ECO:0000256" key="1">
    <source>
        <dbReference type="ARBA" id="ARBA00022763"/>
    </source>
</evidence>
<dbReference type="SUPFAM" id="SSF48150">
    <property type="entry name" value="DNA-glycosylase"/>
    <property type="match status" value="1"/>
</dbReference>
<reference evidence="4" key="1">
    <citation type="journal article" date="2019" name="Int. J. Syst. Evol. Microbiol.">
        <title>The Global Catalogue of Microorganisms (GCM) 10K type strain sequencing project: providing services to taxonomists for standard genome sequencing and annotation.</title>
        <authorList>
            <consortium name="The Broad Institute Genomics Platform"/>
            <consortium name="The Broad Institute Genome Sequencing Center for Infectious Disease"/>
            <person name="Wu L."/>
            <person name="Ma J."/>
        </authorList>
    </citation>
    <scope>NUCLEOTIDE SEQUENCE [LARGE SCALE GENOMIC DNA]</scope>
    <source>
        <strain evidence="4">CGMCC 4.7317</strain>
    </source>
</reference>
<dbReference type="InterPro" id="IPR051912">
    <property type="entry name" value="Alkylbase_DNA_Glycosylase/TA"/>
</dbReference>
<keyword evidence="2" id="KW-0234">DNA repair</keyword>
<protein>
    <submittedName>
        <fullName evidence="3">DNA-3-methyladenine glycosylase family protein</fullName>
    </submittedName>
</protein>
<sequence length="305" mass="33088">MEPVVREWAPSWPVSLGGTLGALGRGRHDPTYRRTPDRALWRTMRSPDGPATQRLELRDGVVVSTAWGPGAAWASDRLPRILGADDDVSGFDPSPHPLVAQQWSRYGAGMRTPSTGVVLETLVQAILEQRVTGLEARRSWGWLLATYGEPAPGPAPERMFVFPTADAVSAVPSWAWHQAGVDGSRSATILRAASYAGRLQQCADLPHAEARARMEALPGVGQWTSAEVAARALGDADAVSFGDFHVAKNVVYAMTGEEDGTDERLAELLAPWPGHRGRVQRLVEMTGISRPARGPRYSPQDFRGR</sequence>
<dbReference type="Gene3D" id="1.10.340.30">
    <property type="entry name" value="Hypothetical protein, domain 2"/>
    <property type="match status" value="1"/>
</dbReference>